<evidence type="ECO:0000256" key="5">
    <source>
        <dbReference type="ARBA" id="ARBA00022679"/>
    </source>
</evidence>
<dbReference type="InterPro" id="IPR006362">
    <property type="entry name" value="Cbl_synth_CobM/CibF"/>
</dbReference>
<dbReference type="GO" id="GO:0046026">
    <property type="term" value="F:precorrin-4 C11-methyltransferase activity"/>
    <property type="evidence" value="ECO:0007669"/>
    <property type="project" value="UniProtKB-EC"/>
</dbReference>
<evidence type="ECO:0000259" key="9">
    <source>
        <dbReference type="Pfam" id="PF00590"/>
    </source>
</evidence>
<reference evidence="10 11" key="1">
    <citation type="journal article" date="2022" name="Front. Microbiol.">
        <title>High genomic differentiation and limited gene flow indicate recent cryptic speciation within the genus Laspinema (cyanobacteria).</title>
        <authorList>
            <person name="Stanojkovic A."/>
            <person name="Skoupy S."/>
            <person name="Skaloud P."/>
            <person name="Dvorak P."/>
        </authorList>
    </citation>
    <scope>NUCLEOTIDE SEQUENCE [LARGE SCALE GENOMIC DNA]</scope>
    <source>
        <strain evidence="10 11">D2a</strain>
    </source>
</reference>
<comment type="pathway">
    <text evidence="1">Cofactor biosynthesis; adenosylcobalamin biosynthesis.</text>
</comment>
<evidence type="ECO:0000313" key="11">
    <source>
        <dbReference type="Proteomes" id="UP001525890"/>
    </source>
</evidence>
<dbReference type="Gene3D" id="3.40.1010.10">
    <property type="entry name" value="Cobalt-precorrin-4 Transmethylase, Domain 1"/>
    <property type="match status" value="1"/>
</dbReference>
<name>A0ABT2MQC7_9CYAN</name>
<evidence type="ECO:0000256" key="7">
    <source>
        <dbReference type="RuleBase" id="RU003960"/>
    </source>
</evidence>
<keyword evidence="11" id="KW-1185">Reference proteome</keyword>
<dbReference type="InterPro" id="IPR035996">
    <property type="entry name" value="4pyrrol_Methylase_sf"/>
</dbReference>
<dbReference type="PANTHER" id="PTHR45790:SF4">
    <property type="entry name" value="COBALT-PRECORRIN-4 C(11)-METHYLTRANSFERASE"/>
    <property type="match status" value="1"/>
</dbReference>
<evidence type="ECO:0000256" key="2">
    <source>
        <dbReference type="ARBA" id="ARBA00005879"/>
    </source>
</evidence>
<evidence type="ECO:0000256" key="8">
    <source>
        <dbReference type="SAM" id="MobiDB-lite"/>
    </source>
</evidence>
<dbReference type="InterPro" id="IPR014777">
    <property type="entry name" value="4pyrrole_Mease_sub1"/>
</dbReference>
<feature type="region of interest" description="Disordered" evidence="8">
    <location>
        <begin position="253"/>
        <end position="279"/>
    </location>
</feature>
<dbReference type="RefSeq" id="WP_368006566.1">
    <property type="nucleotide sequence ID" value="NZ_JAMXFF010000015.1"/>
</dbReference>
<dbReference type="Proteomes" id="UP001525890">
    <property type="component" value="Unassembled WGS sequence"/>
</dbReference>
<dbReference type="GO" id="GO:0032259">
    <property type="term" value="P:methylation"/>
    <property type="evidence" value="ECO:0007669"/>
    <property type="project" value="UniProtKB-KW"/>
</dbReference>
<dbReference type="CDD" id="cd11641">
    <property type="entry name" value="Precorrin-4_C11-MT"/>
    <property type="match status" value="1"/>
</dbReference>
<comment type="caution">
    <text evidence="10">The sequence shown here is derived from an EMBL/GenBank/DDBJ whole genome shotgun (WGS) entry which is preliminary data.</text>
</comment>
<evidence type="ECO:0000256" key="3">
    <source>
        <dbReference type="ARBA" id="ARBA00022573"/>
    </source>
</evidence>
<comment type="similarity">
    <text evidence="2 7">Belongs to the precorrin methyltransferase family.</text>
</comment>
<dbReference type="InterPro" id="IPR050161">
    <property type="entry name" value="Siro_Cobalamin_biosynth"/>
</dbReference>
<keyword evidence="6" id="KW-0949">S-adenosyl-L-methionine</keyword>
<feature type="compositionally biased region" description="Basic and acidic residues" evidence="8">
    <location>
        <begin position="257"/>
        <end position="270"/>
    </location>
</feature>
<dbReference type="EC" id="2.1.1.133" evidence="10"/>
<sequence>MSKLQPTDQQPTDWAVLKPGVYIVGAGPGDPDLLTVKAQKILAIADTILYADSLIPQQILAGVRPDAEVIPTSNKTLEDILPIMIERVRQGQSVVRLHSGDPSLYSAISEQLQALADADIPWEIIPGISAFQAAAAKLNLELTVPELVQTIILTRVSGRASSVPESEELAALAAHKASLCLYLSARHIAEAQAKLMEHYPAEMPVAICYRIGWPDEKIVVVPLKEMARVTQAENLIRTTLYLISPALAEVKTQGGKETGRSRLYHPEHSHLFRPTPQQG</sequence>
<accession>A0ABT2MQC7</accession>
<keyword evidence="3" id="KW-0169">Cobalamin biosynthesis</keyword>
<dbReference type="PROSITE" id="PS00840">
    <property type="entry name" value="SUMT_2"/>
    <property type="match status" value="1"/>
</dbReference>
<evidence type="ECO:0000256" key="4">
    <source>
        <dbReference type="ARBA" id="ARBA00022603"/>
    </source>
</evidence>
<dbReference type="NCBIfam" id="TIGR01465">
    <property type="entry name" value="cobM_cbiF"/>
    <property type="match status" value="1"/>
</dbReference>
<dbReference type="InterPro" id="IPR000878">
    <property type="entry name" value="4pyrrol_Mease"/>
</dbReference>
<gene>
    <name evidence="10" type="primary">cobM</name>
    <name evidence="10" type="ORF">NG799_11445</name>
</gene>
<evidence type="ECO:0000313" key="10">
    <source>
        <dbReference type="EMBL" id="MCT7966949.1"/>
    </source>
</evidence>
<feature type="domain" description="Tetrapyrrole methylase" evidence="9">
    <location>
        <begin position="21"/>
        <end position="226"/>
    </location>
</feature>
<keyword evidence="5 7" id="KW-0808">Transferase</keyword>
<dbReference type="InterPro" id="IPR014776">
    <property type="entry name" value="4pyrrole_Mease_sub2"/>
</dbReference>
<proteinExistence type="inferred from homology"/>
<dbReference type="PANTHER" id="PTHR45790">
    <property type="entry name" value="SIROHEME SYNTHASE-RELATED"/>
    <property type="match status" value="1"/>
</dbReference>
<dbReference type="PROSITE" id="PS00839">
    <property type="entry name" value="SUMT_1"/>
    <property type="match status" value="1"/>
</dbReference>
<protein>
    <submittedName>
        <fullName evidence="10">Precorrin-4 C(11)-methyltransferase</fullName>
        <ecNumber evidence="10">2.1.1.133</ecNumber>
    </submittedName>
</protein>
<dbReference type="SUPFAM" id="SSF53790">
    <property type="entry name" value="Tetrapyrrole methylase"/>
    <property type="match status" value="1"/>
</dbReference>
<organism evidence="10 11">
    <name type="scientific">Laspinema palackyanum D2a</name>
    <dbReference type="NCBI Taxonomy" id="2953684"/>
    <lineage>
        <taxon>Bacteria</taxon>
        <taxon>Bacillati</taxon>
        <taxon>Cyanobacteriota</taxon>
        <taxon>Cyanophyceae</taxon>
        <taxon>Oscillatoriophycideae</taxon>
        <taxon>Oscillatoriales</taxon>
        <taxon>Laspinemataceae</taxon>
        <taxon>Laspinema</taxon>
        <taxon>Laspinema palackyanum</taxon>
    </lineage>
</organism>
<dbReference type="Pfam" id="PF00590">
    <property type="entry name" value="TP_methylase"/>
    <property type="match status" value="1"/>
</dbReference>
<dbReference type="Gene3D" id="3.30.950.10">
    <property type="entry name" value="Methyltransferase, Cobalt-precorrin-4 Transmethylase, Domain 2"/>
    <property type="match status" value="1"/>
</dbReference>
<dbReference type="InterPro" id="IPR003043">
    <property type="entry name" value="Uropor_MeTrfase_CS"/>
</dbReference>
<evidence type="ECO:0000256" key="6">
    <source>
        <dbReference type="ARBA" id="ARBA00022691"/>
    </source>
</evidence>
<dbReference type="EMBL" id="JAMXFF010000015">
    <property type="protein sequence ID" value="MCT7966949.1"/>
    <property type="molecule type" value="Genomic_DNA"/>
</dbReference>
<evidence type="ECO:0000256" key="1">
    <source>
        <dbReference type="ARBA" id="ARBA00004953"/>
    </source>
</evidence>
<keyword evidence="4 7" id="KW-0489">Methyltransferase</keyword>